<feature type="domain" description="6-phosphogluconate dehydrogenase NADP-binding" evidence="4">
    <location>
        <begin position="12"/>
        <end position="156"/>
    </location>
</feature>
<dbReference type="EMBL" id="CP073100">
    <property type="protein sequence ID" value="QUE49753.1"/>
    <property type="molecule type" value="Genomic_DNA"/>
</dbReference>
<dbReference type="InterPro" id="IPR015815">
    <property type="entry name" value="HIBADH-related"/>
</dbReference>
<keyword evidence="1" id="KW-0560">Oxidoreductase</keyword>
<dbReference type="InterPro" id="IPR013328">
    <property type="entry name" value="6PGD_dom2"/>
</dbReference>
<protein>
    <submittedName>
        <fullName evidence="6">NAD(P)-dependent oxidoreductase</fullName>
    </submittedName>
</protein>
<dbReference type="SUPFAM" id="SSF51735">
    <property type="entry name" value="NAD(P)-binding Rossmann-fold domains"/>
    <property type="match status" value="1"/>
</dbReference>
<dbReference type="InterPro" id="IPR006115">
    <property type="entry name" value="6PGDH_NADP-bd"/>
</dbReference>
<dbReference type="GO" id="GO:0051287">
    <property type="term" value="F:NAD binding"/>
    <property type="evidence" value="ECO:0007669"/>
    <property type="project" value="InterPro"/>
</dbReference>
<dbReference type="Pfam" id="PF03446">
    <property type="entry name" value="NAD_binding_2"/>
    <property type="match status" value="1"/>
</dbReference>
<gene>
    <name evidence="6" type="ORF">KBB96_12820</name>
</gene>
<dbReference type="Proteomes" id="UP000676169">
    <property type="component" value="Chromosome"/>
</dbReference>
<dbReference type="RefSeq" id="WP_211629842.1">
    <property type="nucleotide sequence ID" value="NZ_CP073100.1"/>
</dbReference>
<dbReference type="PIRSF" id="PIRSF000103">
    <property type="entry name" value="HIBADH"/>
    <property type="match status" value="1"/>
</dbReference>
<dbReference type="InterPro" id="IPR029154">
    <property type="entry name" value="HIBADH-like_NADP-bd"/>
</dbReference>
<dbReference type="InterPro" id="IPR008927">
    <property type="entry name" value="6-PGluconate_DH-like_C_sf"/>
</dbReference>
<keyword evidence="7" id="KW-1185">Reference proteome</keyword>
<organism evidence="6 7">
    <name type="scientific">Luteolibacter ambystomatis</name>
    <dbReference type="NCBI Taxonomy" id="2824561"/>
    <lineage>
        <taxon>Bacteria</taxon>
        <taxon>Pseudomonadati</taxon>
        <taxon>Verrucomicrobiota</taxon>
        <taxon>Verrucomicrobiia</taxon>
        <taxon>Verrucomicrobiales</taxon>
        <taxon>Verrucomicrobiaceae</taxon>
        <taxon>Luteolibacter</taxon>
    </lineage>
</organism>
<evidence type="ECO:0000256" key="1">
    <source>
        <dbReference type="ARBA" id="ARBA00023002"/>
    </source>
</evidence>
<dbReference type="InterPro" id="IPR036291">
    <property type="entry name" value="NAD(P)-bd_dom_sf"/>
</dbReference>
<dbReference type="AlphaFoldDB" id="A0A975IYC9"/>
<reference evidence="6" key="1">
    <citation type="submission" date="2021-04" db="EMBL/GenBank/DDBJ databases">
        <title>Luteolibacter sp. 32A isolated from the skin of an Anderson's salamander (Ambystoma andersonii).</title>
        <authorList>
            <person name="Spergser J."/>
            <person name="Busse H.-J."/>
        </authorList>
    </citation>
    <scope>NUCLEOTIDE SEQUENCE</scope>
    <source>
        <strain evidence="6">32A</strain>
    </source>
</reference>
<evidence type="ECO:0000313" key="6">
    <source>
        <dbReference type="EMBL" id="QUE49753.1"/>
    </source>
</evidence>
<dbReference type="InterPro" id="IPR051265">
    <property type="entry name" value="HIBADH-related_NP60_sf"/>
</dbReference>
<dbReference type="PANTHER" id="PTHR43580:SF2">
    <property type="entry name" value="CYTOKINE-LIKE NUCLEAR FACTOR N-PAC"/>
    <property type="match status" value="1"/>
</dbReference>
<feature type="active site" evidence="3">
    <location>
        <position position="168"/>
    </location>
</feature>
<evidence type="ECO:0000259" key="4">
    <source>
        <dbReference type="Pfam" id="PF03446"/>
    </source>
</evidence>
<dbReference type="GO" id="GO:0016491">
    <property type="term" value="F:oxidoreductase activity"/>
    <property type="evidence" value="ECO:0007669"/>
    <property type="project" value="UniProtKB-KW"/>
</dbReference>
<evidence type="ECO:0000256" key="2">
    <source>
        <dbReference type="ARBA" id="ARBA00023027"/>
    </source>
</evidence>
<keyword evidence="2" id="KW-0520">NAD</keyword>
<dbReference type="Gene3D" id="3.40.50.720">
    <property type="entry name" value="NAD(P)-binding Rossmann-like Domain"/>
    <property type="match status" value="1"/>
</dbReference>
<dbReference type="KEGG" id="lamb:KBB96_12820"/>
<dbReference type="PANTHER" id="PTHR43580">
    <property type="entry name" value="OXIDOREDUCTASE GLYR1-RELATED"/>
    <property type="match status" value="1"/>
</dbReference>
<dbReference type="Pfam" id="PF14833">
    <property type="entry name" value="NAD_binding_11"/>
    <property type="match status" value="1"/>
</dbReference>
<evidence type="ECO:0000256" key="3">
    <source>
        <dbReference type="PIRSR" id="PIRSR000103-1"/>
    </source>
</evidence>
<feature type="domain" description="3-hydroxyisobutyrate dehydrogenase-like NAD-binding" evidence="5">
    <location>
        <begin position="162"/>
        <end position="282"/>
    </location>
</feature>
<proteinExistence type="predicted"/>
<evidence type="ECO:0000259" key="5">
    <source>
        <dbReference type="Pfam" id="PF14833"/>
    </source>
</evidence>
<sequence>MSHTELEKAPAAVLGLGIIGSRAYGRLRDAGWSVKAWNRTPKGLPGEESSVLAAIEGVRWISIYLKDSPAVRATVEAILPGLKPGMVVLNHSTLDVETTRWIAARCAEVGADFLDVPFTGSKVASEGGQLVYYTSGNPELLEEAEPYLRVTAKDLIPCGEVGAATIVKLATNLISACTVQALSEALAVATANGIAPENFISAVSKNACASVLSGMKLPTMASGDYDTHFSLGNMEKDSRYVRALAAESGLETPAIDAVSARMAALCADGLADLDYSALAKAYQ</sequence>
<accession>A0A975IYC9</accession>
<dbReference type="GO" id="GO:0050661">
    <property type="term" value="F:NADP binding"/>
    <property type="evidence" value="ECO:0007669"/>
    <property type="project" value="InterPro"/>
</dbReference>
<dbReference type="Gene3D" id="1.10.1040.10">
    <property type="entry name" value="N-(1-d-carboxylethyl)-l-norvaline Dehydrogenase, domain 2"/>
    <property type="match status" value="1"/>
</dbReference>
<evidence type="ECO:0000313" key="7">
    <source>
        <dbReference type="Proteomes" id="UP000676169"/>
    </source>
</evidence>
<name>A0A975IYC9_9BACT</name>
<dbReference type="SUPFAM" id="SSF48179">
    <property type="entry name" value="6-phosphogluconate dehydrogenase C-terminal domain-like"/>
    <property type="match status" value="1"/>
</dbReference>